<dbReference type="PRINTS" id="PR00248">
    <property type="entry name" value="GPCRMGR"/>
</dbReference>
<feature type="signal peptide" evidence="17">
    <location>
        <begin position="1"/>
        <end position="27"/>
    </location>
</feature>
<dbReference type="InterPro" id="IPR000068">
    <property type="entry name" value="GPCR_3_Ca_sens_rcpt-rel"/>
</dbReference>
<organism evidence="19 20">
    <name type="scientific">Conger conger</name>
    <name type="common">Conger eel</name>
    <name type="synonym">Muraena conger</name>
    <dbReference type="NCBI Taxonomy" id="82655"/>
    <lineage>
        <taxon>Eukaryota</taxon>
        <taxon>Metazoa</taxon>
        <taxon>Chordata</taxon>
        <taxon>Craniata</taxon>
        <taxon>Vertebrata</taxon>
        <taxon>Euteleostomi</taxon>
        <taxon>Actinopterygii</taxon>
        <taxon>Neopterygii</taxon>
        <taxon>Teleostei</taxon>
        <taxon>Anguilliformes</taxon>
        <taxon>Congridae</taxon>
        <taxon>Conger</taxon>
    </lineage>
</organism>
<evidence type="ECO:0000313" key="20">
    <source>
        <dbReference type="Proteomes" id="UP001152803"/>
    </source>
</evidence>
<evidence type="ECO:0000259" key="18">
    <source>
        <dbReference type="PROSITE" id="PS50259"/>
    </source>
</evidence>
<dbReference type="GO" id="GO:0004930">
    <property type="term" value="F:G protein-coupled receptor activity"/>
    <property type="evidence" value="ECO:0007669"/>
    <property type="project" value="UniProtKB-KW"/>
</dbReference>
<keyword evidence="5 16" id="KW-0812">Transmembrane</keyword>
<dbReference type="PANTHER" id="PTHR24061:SF5">
    <property type="entry name" value="G-PROTEIN COUPLED RECEPTOR FAMILY C GROUP 6 MEMBER A"/>
    <property type="match status" value="1"/>
</dbReference>
<dbReference type="Pfam" id="PF01094">
    <property type="entry name" value="ANF_receptor"/>
    <property type="match status" value="1"/>
</dbReference>
<keyword evidence="13" id="KW-0325">Glycoprotein</keyword>
<evidence type="ECO:0000256" key="3">
    <source>
        <dbReference type="ARBA" id="ARBA00011748"/>
    </source>
</evidence>
<evidence type="ECO:0000256" key="16">
    <source>
        <dbReference type="SAM" id="Phobius"/>
    </source>
</evidence>
<evidence type="ECO:0000256" key="5">
    <source>
        <dbReference type="ARBA" id="ARBA00022692"/>
    </source>
</evidence>
<keyword evidence="11" id="KW-1015">Disulfide bond</keyword>
<evidence type="ECO:0000313" key="19">
    <source>
        <dbReference type="EMBL" id="KAJ8288330.1"/>
    </source>
</evidence>
<keyword evidence="9" id="KW-0297">G-protein coupled receptor</keyword>
<evidence type="ECO:0000256" key="14">
    <source>
        <dbReference type="ARBA" id="ARBA00023224"/>
    </source>
</evidence>
<dbReference type="Pfam" id="PF00003">
    <property type="entry name" value="7tm_3"/>
    <property type="match status" value="1"/>
</dbReference>
<feature type="transmembrane region" description="Helical" evidence="16">
    <location>
        <begin position="601"/>
        <end position="624"/>
    </location>
</feature>
<feature type="domain" description="G-protein coupled receptors family 3 profile" evidence="18">
    <location>
        <begin position="566"/>
        <end position="794"/>
    </location>
</feature>
<keyword evidence="10 16" id="KW-0472">Membrane</keyword>
<keyword evidence="8 16" id="KW-1133">Transmembrane helix</keyword>
<feature type="transmembrane region" description="Helical" evidence="16">
    <location>
        <begin position="565"/>
        <end position="589"/>
    </location>
</feature>
<evidence type="ECO:0000256" key="9">
    <source>
        <dbReference type="ARBA" id="ARBA00023040"/>
    </source>
</evidence>
<evidence type="ECO:0000256" key="10">
    <source>
        <dbReference type="ARBA" id="ARBA00023136"/>
    </source>
</evidence>
<feature type="chain" id="PRO_5040285346" description="G-protein coupled receptor family C group 6 member A" evidence="17">
    <location>
        <begin position="28"/>
        <end position="811"/>
    </location>
</feature>
<dbReference type="FunFam" id="2.10.50.30:FF:000004">
    <property type="entry name" value="Taste receptor type 1 member 3-like protein"/>
    <property type="match status" value="1"/>
</dbReference>
<gene>
    <name evidence="19" type="ORF">COCON_G00009890</name>
</gene>
<evidence type="ECO:0000256" key="4">
    <source>
        <dbReference type="ARBA" id="ARBA00022475"/>
    </source>
</evidence>
<evidence type="ECO:0000256" key="2">
    <source>
        <dbReference type="ARBA" id="ARBA00007242"/>
    </source>
</evidence>
<keyword evidence="20" id="KW-1185">Reference proteome</keyword>
<dbReference type="PRINTS" id="PR01176">
    <property type="entry name" value="GABABRECEPTR"/>
</dbReference>
<evidence type="ECO:0000256" key="6">
    <source>
        <dbReference type="ARBA" id="ARBA00022725"/>
    </source>
</evidence>
<dbReference type="FunFam" id="3.40.50.2300:FF:000152">
    <property type="entry name" value="G protein-coupled receptor class C group 6 member A"/>
    <property type="match status" value="1"/>
</dbReference>
<feature type="transmembrane region" description="Helical" evidence="16">
    <location>
        <begin position="636"/>
        <end position="657"/>
    </location>
</feature>
<dbReference type="InterPro" id="IPR011500">
    <property type="entry name" value="GPCR_3_9-Cys_dom"/>
</dbReference>
<dbReference type="PANTHER" id="PTHR24061">
    <property type="entry name" value="CALCIUM-SENSING RECEPTOR-RELATED"/>
    <property type="match status" value="1"/>
</dbReference>
<dbReference type="AlphaFoldDB" id="A0A9Q1I8X2"/>
<evidence type="ECO:0000256" key="15">
    <source>
        <dbReference type="ARBA" id="ARBA00039774"/>
    </source>
</evidence>
<comment type="subcellular location">
    <subcellularLocation>
        <location evidence="1">Cell membrane</location>
        <topology evidence="1">Multi-pass membrane protein</topology>
    </subcellularLocation>
</comment>
<dbReference type="InterPro" id="IPR038550">
    <property type="entry name" value="GPCR_3_9-Cys_sf"/>
</dbReference>
<dbReference type="InterPro" id="IPR028082">
    <property type="entry name" value="Peripla_BP_I"/>
</dbReference>
<dbReference type="PROSITE" id="PS00980">
    <property type="entry name" value="G_PROTEIN_RECEP_F3_2"/>
    <property type="match status" value="1"/>
</dbReference>
<protein>
    <recommendedName>
        <fullName evidence="15">G-protein coupled receptor family C group 6 member A</fullName>
    </recommendedName>
</protein>
<dbReference type="GO" id="GO:0005886">
    <property type="term" value="C:plasma membrane"/>
    <property type="evidence" value="ECO:0007669"/>
    <property type="project" value="UniProtKB-SubCell"/>
</dbReference>
<dbReference type="EMBL" id="JAFJMO010000001">
    <property type="protein sequence ID" value="KAJ8288330.1"/>
    <property type="molecule type" value="Genomic_DNA"/>
</dbReference>
<keyword evidence="7 17" id="KW-0732">Signal</keyword>
<reference evidence="19" key="1">
    <citation type="journal article" date="2023" name="Science">
        <title>Genome structures resolve the early diversification of teleost fishes.</title>
        <authorList>
            <person name="Parey E."/>
            <person name="Louis A."/>
            <person name="Montfort J."/>
            <person name="Bouchez O."/>
            <person name="Roques C."/>
            <person name="Iampietro C."/>
            <person name="Lluch J."/>
            <person name="Castinel A."/>
            <person name="Donnadieu C."/>
            <person name="Desvignes T."/>
            <person name="Floi Bucao C."/>
            <person name="Jouanno E."/>
            <person name="Wen M."/>
            <person name="Mejri S."/>
            <person name="Dirks R."/>
            <person name="Jansen H."/>
            <person name="Henkel C."/>
            <person name="Chen W.J."/>
            <person name="Zahm M."/>
            <person name="Cabau C."/>
            <person name="Klopp C."/>
            <person name="Thompson A.W."/>
            <person name="Robinson-Rechavi M."/>
            <person name="Braasch I."/>
            <person name="Lecointre G."/>
            <person name="Bobe J."/>
            <person name="Postlethwait J.H."/>
            <person name="Berthelot C."/>
            <person name="Roest Crollius H."/>
            <person name="Guiguen Y."/>
        </authorList>
    </citation>
    <scope>NUCLEOTIDE SEQUENCE</scope>
    <source>
        <strain evidence="19">Concon-B</strain>
    </source>
</reference>
<keyword evidence="6" id="KW-0552">Olfaction</keyword>
<dbReference type="GO" id="GO:0007608">
    <property type="term" value="P:sensory perception of smell"/>
    <property type="evidence" value="ECO:0007669"/>
    <property type="project" value="UniProtKB-KW"/>
</dbReference>
<comment type="similarity">
    <text evidence="2">Belongs to the G-protein coupled receptor 3 family.</text>
</comment>
<comment type="caution">
    <text evidence="19">The sequence shown here is derived from an EMBL/GenBank/DDBJ whole genome shotgun (WGS) entry which is preliminary data.</text>
</comment>
<dbReference type="InterPro" id="IPR017979">
    <property type="entry name" value="GPCR_3_CS"/>
</dbReference>
<dbReference type="OrthoDB" id="425344at2759"/>
<dbReference type="Gene3D" id="3.40.50.2300">
    <property type="match status" value="2"/>
</dbReference>
<accession>A0A9Q1I8X2</accession>
<dbReference type="Pfam" id="PF07562">
    <property type="entry name" value="NCD3G"/>
    <property type="match status" value="1"/>
</dbReference>
<keyword evidence="4" id="KW-1003">Cell membrane</keyword>
<evidence type="ECO:0000256" key="17">
    <source>
        <dbReference type="SAM" id="SignalP"/>
    </source>
</evidence>
<dbReference type="Proteomes" id="UP001152803">
    <property type="component" value="Unassembled WGS sequence"/>
</dbReference>
<evidence type="ECO:0000256" key="1">
    <source>
        <dbReference type="ARBA" id="ARBA00004651"/>
    </source>
</evidence>
<evidence type="ECO:0000256" key="11">
    <source>
        <dbReference type="ARBA" id="ARBA00023157"/>
    </source>
</evidence>
<dbReference type="InterPro" id="IPR017978">
    <property type="entry name" value="GPCR_3_C"/>
</dbReference>
<keyword evidence="6" id="KW-0716">Sensory transduction</keyword>
<evidence type="ECO:0000256" key="13">
    <source>
        <dbReference type="ARBA" id="ARBA00023180"/>
    </source>
</evidence>
<evidence type="ECO:0000256" key="7">
    <source>
        <dbReference type="ARBA" id="ARBA00022729"/>
    </source>
</evidence>
<proteinExistence type="inferred from homology"/>
<keyword evidence="12" id="KW-0675">Receptor</keyword>
<evidence type="ECO:0000256" key="8">
    <source>
        <dbReference type="ARBA" id="ARBA00022989"/>
    </source>
</evidence>
<sequence>MERKRGSQMAQLGCVLFLWFTVPLGRTVHVSPGFSVPGDINIAGLFPIHKGILNTSLTHPAPPECIGLNLVGLNKALVMIQAVESINNSPMLGGIKLGYCLFDSCSDVTTALYVTKSIMDPAGGCGAQMNSSSGPRPIMAVIGATISEVSIAVARQLNLELIPQISYGSTALILSNKDRFPAFMRTVPSDNHQTNAMVKLLRANGWNWVGIVTTDGEYGRAALNSFVSQTAEAGICIAFKEILPVILSDSSYEDKISRAVKAIRADPKVKVIVAFATPTHMQAIFSSLGGGAQGKVWVASDAWSTSESALGGRSLSSVGTVVGFTFKTGDTPSFLRYLRGLRHLQEPPKNSSFVKELRAWQNHTKAQGWLPTKTLMNNIKPESIFSINLAISAVAHAVAKLCSVKDCRSSKDLHPWELLTELRESTFQMEGKNYTFDSNGDLTLGYDITLWSSDKGVVSVNDVVAQYDIRTRSFSYTSQDTREKILDLKKVESRCSPTCQPGQFKKTAEGQHVCCYECMNCTENHFSNDTDTDECFSCDTDIAWAPAGHTYCIHKTLEFFTWEDGFGMVLLALATLGILLAYIMVVLFLRHRHTPVVKAAGGPICYLMLLSLGGSFISTILFVGRPTNLQCQVRQVLYGVSFTCCVSCILVKSLKILLAFHFKSSVRTALHRLYRPYWIIGVCVGLQAVLCTLWLVLCSPRVSNIPNPTTILVECFEGSYVAFGAMLGYIAVLALMCFGCAFKGRKLPENYNEAKFITFGMLIYFISWVTFIPTYVTTSGKYLPAVEMVVILISNYGESGRPLLLRGGLCA</sequence>
<feature type="transmembrane region" description="Helical" evidence="16">
    <location>
        <begin position="754"/>
        <end position="776"/>
    </location>
</feature>
<dbReference type="InterPro" id="IPR000337">
    <property type="entry name" value="GPCR_3"/>
</dbReference>
<feature type="transmembrane region" description="Helical" evidence="16">
    <location>
        <begin position="677"/>
        <end position="697"/>
    </location>
</feature>
<comment type="subunit">
    <text evidence="3">Homodimer; disulfide-linked.</text>
</comment>
<evidence type="ECO:0000256" key="12">
    <source>
        <dbReference type="ARBA" id="ARBA00023170"/>
    </source>
</evidence>
<dbReference type="PROSITE" id="PS50259">
    <property type="entry name" value="G_PROTEIN_RECEP_F3_4"/>
    <property type="match status" value="1"/>
</dbReference>
<feature type="transmembrane region" description="Helical" evidence="16">
    <location>
        <begin position="720"/>
        <end position="742"/>
    </location>
</feature>
<dbReference type="SUPFAM" id="SSF53822">
    <property type="entry name" value="Periplasmic binding protein-like I"/>
    <property type="match status" value="1"/>
</dbReference>
<dbReference type="InterPro" id="IPR001828">
    <property type="entry name" value="ANF_lig-bd_rcpt"/>
</dbReference>
<dbReference type="Gene3D" id="2.10.50.30">
    <property type="entry name" value="GPCR, family 3, nine cysteines domain"/>
    <property type="match status" value="1"/>
</dbReference>
<keyword evidence="14" id="KW-0807">Transducer</keyword>
<name>A0A9Q1I8X2_CONCO</name>